<dbReference type="Pfam" id="PF00512">
    <property type="entry name" value="HisKA"/>
    <property type="match status" value="1"/>
</dbReference>
<evidence type="ECO:0000313" key="9">
    <source>
        <dbReference type="Proteomes" id="UP001596106"/>
    </source>
</evidence>
<proteinExistence type="predicted"/>
<dbReference type="SMART" id="SM00448">
    <property type="entry name" value="REC"/>
    <property type="match status" value="1"/>
</dbReference>
<evidence type="ECO:0000256" key="5">
    <source>
        <dbReference type="SAM" id="Coils"/>
    </source>
</evidence>
<protein>
    <recommendedName>
        <fullName evidence="2">histidine kinase</fullName>
        <ecNumber evidence="2">2.7.13.3</ecNumber>
    </recommendedName>
</protein>
<feature type="transmembrane region" description="Helical" evidence="6">
    <location>
        <begin position="15"/>
        <end position="33"/>
    </location>
</feature>
<dbReference type="InterPro" id="IPR036097">
    <property type="entry name" value="HisK_dim/P_sf"/>
</dbReference>
<evidence type="ECO:0000259" key="7">
    <source>
        <dbReference type="PROSITE" id="PS50110"/>
    </source>
</evidence>
<dbReference type="PROSITE" id="PS50110">
    <property type="entry name" value="RESPONSE_REGULATORY"/>
    <property type="match status" value="1"/>
</dbReference>
<dbReference type="SMART" id="SM00388">
    <property type="entry name" value="HisKA"/>
    <property type="match status" value="1"/>
</dbReference>
<feature type="domain" description="Response regulatory" evidence="7">
    <location>
        <begin position="176"/>
        <end position="291"/>
    </location>
</feature>
<comment type="caution">
    <text evidence="8">The sequence shown here is derived from an EMBL/GenBank/DDBJ whole genome shotgun (WGS) entry which is preliminary data.</text>
</comment>
<keyword evidence="6" id="KW-0472">Membrane</keyword>
<evidence type="ECO:0000256" key="6">
    <source>
        <dbReference type="SAM" id="Phobius"/>
    </source>
</evidence>
<dbReference type="EMBL" id="JBHSMA010000001">
    <property type="protein sequence ID" value="MFC5408681.1"/>
    <property type="molecule type" value="Genomic_DNA"/>
</dbReference>
<dbReference type="InterPro" id="IPR001789">
    <property type="entry name" value="Sig_transdc_resp-reg_receiver"/>
</dbReference>
<evidence type="ECO:0000256" key="4">
    <source>
        <dbReference type="PROSITE-ProRule" id="PRU00169"/>
    </source>
</evidence>
<evidence type="ECO:0000256" key="3">
    <source>
        <dbReference type="ARBA" id="ARBA00022553"/>
    </source>
</evidence>
<keyword evidence="3 4" id="KW-0597">Phosphoprotein</keyword>
<dbReference type="SUPFAM" id="SSF52172">
    <property type="entry name" value="CheY-like"/>
    <property type="match status" value="1"/>
</dbReference>
<organism evidence="8 9">
    <name type="scientific">Larkinella bovis</name>
    <dbReference type="NCBI Taxonomy" id="683041"/>
    <lineage>
        <taxon>Bacteria</taxon>
        <taxon>Pseudomonadati</taxon>
        <taxon>Bacteroidota</taxon>
        <taxon>Cytophagia</taxon>
        <taxon>Cytophagales</taxon>
        <taxon>Spirosomataceae</taxon>
        <taxon>Larkinella</taxon>
    </lineage>
</organism>
<dbReference type="SUPFAM" id="SSF47384">
    <property type="entry name" value="Homodimeric domain of signal transducing histidine kinase"/>
    <property type="match status" value="1"/>
</dbReference>
<dbReference type="Proteomes" id="UP001596106">
    <property type="component" value="Unassembled WGS sequence"/>
</dbReference>
<sequence>MGENLLLVSGEMTDLVVIGSLGVLVLVLLVVLLRTRVRKNRVLYDHQMRLSEQHEQIARQSRQLDEQAEKLAALSAMHTRFWATTSHELRTPLTVILGVLTEKLRTMTDDSDAVFRWDEVAIMHRNAQRLLQVTNQLLGMTGSESKPLGPTVLTPARKALPRDGVWGGNGPDNRPTVLLVEDNDDLRMFIRSHLQRIYRVLESTNGMQGLQTALEKAPDLIISDRMMPEMDGDELCRRIKSDERIRHIPVMILSALATPEQKEASLKSGADDYLAKPFDSRELLARIQTLLETRRNADGASAPVFRVGTDPAVPFSE</sequence>
<keyword evidence="6" id="KW-0812">Transmembrane</keyword>
<name>A0ABW0I571_9BACT</name>
<feature type="modified residue" description="4-aspartylphosphate" evidence="4">
    <location>
        <position position="224"/>
    </location>
</feature>
<dbReference type="Gene3D" id="1.10.287.130">
    <property type="match status" value="1"/>
</dbReference>
<dbReference type="EC" id="2.7.13.3" evidence="2"/>
<feature type="coiled-coil region" evidence="5">
    <location>
        <begin position="50"/>
        <end position="77"/>
    </location>
</feature>
<keyword evidence="5" id="KW-0175">Coiled coil</keyword>
<dbReference type="PANTHER" id="PTHR43547:SF2">
    <property type="entry name" value="HYBRID SIGNAL TRANSDUCTION HISTIDINE KINASE C"/>
    <property type="match status" value="1"/>
</dbReference>
<dbReference type="Pfam" id="PF00072">
    <property type="entry name" value="Response_reg"/>
    <property type="match status" value="1"/>
</dbReference>
<dbReference type="RefSeq" id="WP_379841794.1">
    <property type="nucleotide sequence ID" value="NZ_JBHSMA010000001.1"/>
</dbReference>
<gene>
    <name evidence="8" type="ORF">ACFPMF_05145</name>
</gene>
<accession>A0ABW0I571</accession>
<evidence type="ECO:0000256" key="2">
    <source>
        <dbReference type="ARBA" id="ARBA00012438"/>
    </source>
</evidence>
<dbReference type="Gene3D" id="3.40.50.2300">
    <property type="match status" value="1"/>
</dbReference>
<dbReference type="CDD" id="cd00082">
    <property type="entry name" value="HisKA"/>
    <property type="match status" value="1"/>
</dbReference>
<comment type="catalytic activity">
    <reaction evidence="1">
        <text>ATP + protein L-histidine = ADP + protein N-phospho-L-histidine.</text>
        <dbReference type="EC" id="2.7.13.3"/>
    </reaction>
</comment>
<evidence type="ECO:0000256" key="1">
    <source>
        <dbReference type="ARBA" id="ARBA00000085"/>
    </source>
</evidence>
<reference evidence="9" key="1">
    <citation type="journal article" date="2019" name="Int. J. Syst. Evol. Microbiol.">
        <title>The Global Catalogue of Microorganisms (GCM) 10K type strain sequencing project: providing services to taxonomists for standard genome sequencing and annotation.</title>
        <authorList>
            <consortium name="The Broad Institute Genomics Platform"/>
            <consortium name="The Broad Institute Genome Sequencing Center for Infectious Disease"/>
            <person name="Wu L."/>
            <person name="Ma J."/>
        </authorList>
    </citation>
    <scope>NUCLEOTIDE SEQUENCE [LARGE SCALE GENOMIC DNA]</scope>
    <source>
        <strain evidence="9">CCUG 55250</strain>
    </source>
</reference>
<dbReference type="InterPro" id="IPR011006">
    <property type="entry name" value="CheY-like_superfamily"/>
</dbReference>
<keyword evidence="9" id="KW-1185">Reference proteome</keyword>
<dbReference type="InterPro" id="IPR003661">
    <property type="entry name" value="HisK_dim/P_dom"/>
</dbReference>
<dbReference type="PANTHER" id="PTHR43547">
    <property type="entry name" value="TWO-COMPONENT HISTIDINE KINASE"/>
    <property type="match status" value="1"/>
</dbReference>
<evidence type="ECO:0000313" key="8">
    <source>
        <dbReference type="EMBL" id="MFC5408681.1"/>
    </source>
</evidence>
<keyword evidence="6" id="KW-1133">Transmembrane helix</keyword>